<keyword evidence="6" id="KW-1185">Reference proteome</keyword>
<feature type="region of interest" description="Disordered" evidence="1">
    <location>
        <begin position="65"/>
        <end position="182"/>
    </location>
</feature>
<feature type="region of interest" description="Disordered" evidence="1">
    <location>
        <begin position="500"/>
        <end position="634"/>
    </location>
</feature>
<dbReference type="FunFam" id="3.20.20.80:FF:000206">
    <property type="entry name" value="Amylo-alpha-1, 6-glucosidase, 4-alpha-glucanotransferase b"/>
    <property type="match status" value="1"/>
</dbReference>
<evidence type="ECO:0000259" key="3">
    <source>
        <dbReference type="Pfam" id="PF14701"/>
    </source>
</evidence>
<dbReference type="InterPro" id="IPR032792">
    <property type="entry name" value="AGL_glucanoTrfase"/>
</dbReference>
<feature type="compositionally biased region" description="Low complexity" evidence="1">
    <location>
        <begin position="66"/>
        <end position="81"/>
    </location>
</feature>
<dbReference type="InterPro" id="IPR032788">
    <property type="entry name" value="AGL_central"/>
</dbReference>
<feature type="region of interest" description="Disordered" evidence="1">
    <location>
        <begin position="277"/>
        <end position="296"/>
    </location>
</feature>
<feature type="domain" description="Glycogen debranching enzyme central" evidence="4">
    <location>
        <begin position="1638"/>
        <end position="1726"/>
    </location>
</feature>
<feature type="region of interest" description="Disordered" evidence="1">
    <location>
        <begin position="203"/>
        <end position="269"/>
    </location>
</feature>
<dbReference type="CDD" id="cd11327">
    <property type="entry name" value="AmyAc_Glg_debranch_2"/>
    <property type="match status" value="1"/>
</dbReference>
<feature type="domain" description="Glycogen debranching enzyme glucanotransferase" evidence="3">
    <location>
        <begin position="1059"/>
        <end position="1492"/>
    </location>
</feature>
<feature type="compositionally biased region" description="Basic and acidic residues" evidence="1">
    <location>
        <begin position="598"/>
        <end position="617"/>
    </location>
</feature>
<feature type="compositionally biased region" description="Polar residues" evidence="1">
    <location>
        <begin position="259"/>
        <end position="269"/>
    </location>
</feature>
<dbReference type="InterPro" id="IPR029436">
    <property type="entry name" value="AGL_euk_N"/>
</dbReference>
<feature type="compositionally biased region" description="Polar residues" evidence="1">
    <location>
        <begin position="169"/>
        <end position="182"/>
    </location>
</feature>
<dbReference type="PANTHER" id="PTHR10569">
    <property type="entry name" value="GLYCOGEN DEBRANCHING ENZYME"/>
    <property type="match status" value="1"/>
</dbReference>
<evidence type="ECO:0000259" key="2">
    <source>
        <dbReference type="Pfam" id="PF14699"/>
    </source>
</evidence>
<dbReference type="InterPro" id="IPR017853">
    <property type="entry name" value="GH"/>
</dbReference>
<dbReference type="Proteomes" id="UP001516400">
    <property type="component" value="Unassembled WGS sequence"/>
</dbReference>
<proteinExistence type="predicted"/>
<feature type="compositionally biased region" description="Polar residues" evidence="1">
    <location>
        <begin position="89"/>
        <end position="108"/>
    </location>
</feature>
<dbReference type="InterPro" id="IPR010401">
    <property type="entry name" value="AGL/Gdb1"/>
</dbReference>
<dbReference type="Gene3D" id="3.20.20.80">
    <property type="entry name" value="Glycosidases"/>
    <property type="match status" value="2"/>
</dbReference>
<feature type="compositionally biased region" description="Polar residues" evidence="1">
    <location>
        <begin position="500"/>
        <end position="511"/>
    </location>
</feature>
<feature type="compositionally biased region" description="Polar residues" evidence="1">
    <location>
        <begin position="1"/>
        <end position="11"/>
    </location>
</feature>
<feature type="compositionally biased region" description="Basic and acidic residues" evidence="1">
    <location>
        <begin position="519"/>
        <end position="563"/>
    </location>
</feature>
<organism evidence="5 6">
    <name type="scientific">Cryptolaemus montrouzieri</name>
    <dbReference type="NCBI Taxonomy" id="559131"/>
    <lineage>
        <taxon>Eukaryota</taxon>
        <taxon>Metazoa</taxon>
        <taxon>Ecdysozoa</taxon>
        <taxon>Arthropoda</taxon>
        <taxon>Hexapoda</taxon>
        <taxon>Insecta</taxon>
        <taxon>Pterygota</taxon>
        <taxon>Neoptera</taxon>
        <taxon>Endopterygota</taxon>
        <taxon>Coleoptera</taxon>
        <taxon>Polyphaga</taxon>
        <taxon>Cucujiformia</taxon>
        <taxon>Coccinelloidea</taxon>
        <taxon>Coccinellidae</taxon>
        <taxon>Scymninae</taxon>
        <taxon>Scymnini</taxon>
        <taxon>Cryptolaemus</taxon>
    </lineage>
</organism>
<evidence type="ECO:0008006" key="7">
    <source>
        <dbReference type="Google" id="ProtNLM"/>
    </source>
</evidence>
<reference evidence="5 6" key="1">
    <citation type="journal article" date="2021" name="BMC Biol.">
        <title>Horizontally acquired antibacterial genes associated with adaptive radiation of ladybird beetles.</title>
        <authorList>
            <person name="Li H.S."/>
            <person name="Tang X.F."/>
            <person name="Huang Y.H."/>
            <person name="Xu Z.Y."/>
            <person name="Chen M.L."/>
            <person name="Du X.Y."/>
            <person name="Qiu B.Y."/>
            <person name="Chen P.T."/>
            <person name="Zhang W."/>
            <person name="Slipinski A."/>
            <person name="Escalona H.E."/>
            <person name="Waterhouse R.M."/>
            <person name="Zwick A."/>
            <person name="Pang H."/>
        </authorList>
    </citation>
    <scope>NUCLEOTIDE SEQUENCE [LARGE SCALE GENOMIC DNA]</scope>
    <source>
        <strain evidence="5">SYSU2018</strain>
    </source>
</reference>
<sequence length="1730" mass="196167">MINMRNEQGDNSVVAEDSDSQASQSTEIVDPLKEGTSYCSSQSICQTSIKATSAKSLNVIEKVITGSGKQKQKGSSKLSLKTFVPPEATFSQRSKSDSSINTSKLQNQKKNKSEQVDLQSEEEPGPSFTLVKNKRNKKSSSEVPITEETSAENTDLKVVQPLFGESKKNNSPSIPEFSKSNESITAVPFKKCVQFEEVKESKKVDSNRTYAQVTSSLPSTHTETHFIESERSHQDQITSSPSLIHTERSFTETERSHQDQVTSSSSLTQTERNFETRNFHLAPNPGSWGKQYFDSSEETSGSPFAIVDIADVHREDTLTESENSESNILRTDPQLEGTLSDDLKAIEDLDQVTLSSSLIHKERNLNETENLQLSKNPVTWKKQYFDSSDETSGSPFVIVDIADVHTENTLTEFENSASNILRTDPQPEGTLSDDLKAIEDLDQVTLSSSLIHSERNLPETGNLQLLKDPVTQKKQYFESSEGTSGSPFAIVEEVQRENILTESENSENTDLQFDGTISDDSKGLTDLVDSEKEKTKEELVNKETTVECTDEFKSEDRELDQKQEILIPVKESNEEVDEQSKQDLEEENKENIEEDNNKEDLKEENIHNKQDSDEENNKQGSSNQTKEESQEEVLAKLWKLSPKFSEKHPSQIKTQLVEYQGGKSISFGTIVESDANSVKVQTELKSEAATSSPTSSKSTSDIQISWSSEEAHTRLYENNTAARLQAQLLEHQDTQNTYSDIPSDILDCDSIKIDESEVATLEKEISETESLQQLLEQPFSESESLKDYSLNIDIDELAGEGSLPVEVNSSEFREIEYSATREENQGLLTEQEVSEEIVSEEIQEEEKIIQGIPEVENESSVLKEQNTKSFQWSTEKFKQEADENCTSTHPIVNDLNKLNNIDIIDINHSDFKNMPVKNLKNICKNENEKTNHDTQVRVLTLGDLEFGESTLYRVEKNWVVQFRIGPTLFGRKISLYCNFPGEENGKCKDFDRNKYYLLEWKQDEGCENSDDTALYSQIVCSIAGSYHFYFTHNESTGDNMCGSGYFLVDPIIKYGNNENLPLDCIQCQTVISKQLGSFSTWEDKLKVSKESGYNMIHFTPIQELGASNSAYSLQDQLKLNTSFKKFNGKMPTLEELQTFIEKMRKEWKVTSICDIVLNHTANESPWLHEHPEATYNCQNCTYLRPAYLLDASLNQFSMDVKNGMYESKGIPSLVETEDHLNAIRYHLSEGVLRELKIQELLICDVNKYVSVFLNMARQNQPQNEAKVGVELKIIQDPEYRRLASSVDMDLAMQIYNIYRPDCFDEDARLRKCCEIFKQKLDSLNQEITNRLQDHLNKAVDNVVAGIRYWRVQGDGPKITEITIQNPLIFRYFTDYGTPKNIKECEEIMYSHNSRFLMAHNGWVMDSDPLVNFAGPQSDVYIRRELVAWGDSVKLRFGDKPSDSPFLWDHMRKYVELTARIFDGVRLDNCHSTPIKVAEYLLDCARKVRPDLYVVAELFTNSDATDNIFVNKLGISSLIREALNAWDSHEQGRLVYRFGGVPVGSFYQPNPRPLVPSIAHALFLDLTHDNKSPIETRSVFDLLPSSALVSMACCGVGSNRGYDELVPHQISVVDETREYTEWKVDNIDENPKYVSKETGIIAAKSALNDLHYKLGIQGFNQVYVDQMDPDVVAVTRHCPKTHQSYILVAFTAFKHPGENDYKWQRNIRPLRVEGILDEIVLEASLSHIGIR</sequence>
<protein>
    <recommendedName>
        <fullName evidence="7">Glycogen debranching enzyme</fullName>
    </recommendedName>
</protein>
<name>A0ABD2MPT8_9CUCU</name>
<comment type="caution">
    <text evidence="5">The sequence shown here is derived from an EMBL/GenBank/DDBJ whole genome shotgun (WGS) entry which is preliminary data.</text>
</comment>
<feature type="domain" description="Eukaryotic glycogen debranching enzyme N-terminal" evidence="2">
    <location>
        <begin position="960"/>
        <end position="1053"/>
    </location>
</feature>
<feature type="compositionally biased region" description="Basic and acidic residues" evidence="1">
    <location>
        <begin position="222"/>
        <end position="234"/>
    </location>
</feature>
<dbReference type="Pfam" id="PF14701">
    <property type="entry name" value="hDGE_amylase"/>
    <property type="match status" value="1"/>
</dbReference>
<feature type="compositionally biased region" description="Basic and acidic residues" evidence="1">
    <location>
        <begin position="245"/>
        <end position="258"/>
    </location>
</feature>
<dbReference type="EMBL" id="JABFTP020000021">
    <property type="protein sequence ID" value="KAL3268401.1"/>
    <property type="molecule type" value="Genomic_DNA"/>
</dbReference>
<evidence type="ECO:0000256" key="1">
    <source>
        <dbReference type="SAM" id="MobiDB-lite"/>
    </source>
</evidence>
<evidence type="ECO:0000313" key="6">
    <source>
        <dbReference type="Proteomes" id="UP001516400"/>
    </source>
</evidence>
<dbReference type="Pfam" id="PF14699">
    <property type="entry name" value="hGDE_N"/>
    <property type="match status" value="1"/>
</dbReference>
<feature type="compositionally biased region" description="Polar residues" evidence="1">
    <location>
        <begin position="207"/>
        <end position="221"/>
    </location>
</feature>
<feature type="region of interest" description="Disordered" evidence="1">
    <location>
        <begin position="1"/>
        <end position="29"/>
    </location>
</feature>
<dbReference type="PANTHER" id="PTHR10569:SF2">
    <property type="entry name" value="GLYCOGEN DEBRANCHING ENZYME"/>
    <property type="match status" value="1"/>
</dbReference>
<dbReference type="Pfam" id="PF14702">
    <property type="entry name" value="hGDE_central"/>
    <property type="match status" value="1"/>
</dbReference>
<evidence type="ECO:0000313" key="5">
    <source>
        <dbReference type="EMBL" id="KAL3268401.1"/>
    </source>
</evidence>
<evidence type="ECO:0000259" key="4">
    <source>
        <dbReference type="Pfam" id="PF14702"/>
    </source>
</evidence>
<feature type="compositionally biased region" description="Acidic residues" evidence="1">
    <location>
        <begin position="584"/>
        <end position="597"/>
    </location>
</feature>
<feature type="compositionally biased region" description="Polar residues" evidence="1">
    <location>
        <begin position="141"/>
        <end position="153"/>
    </location>
</feature>
<dbReference type="SUPFAM" id="SSF51445">
    <property type="entry name" value="(Trans)glycosidases"/>
    <property type="match status" value="1"/>
</dbReference>
<gene>
    <name evidence="5" type="ORF">HHI36_007517</name>
</gene>
<dbReference type="FunFam" id="3.20.20.80:FF:000070">
    <property type="entry name" value="GDB1p Glycogen debranching enzyme"/>
    <property type="match status" value="1"/>
</dbReference>
<accession>A0ABD2MPT8</accession>